<dbReference type="Pfam" id="PF05359">
    <property type="entry name" value="DUF748"/>
    <property type="match status" value="1"/>
</dbReference>
<name>A0A011NLT7_9PROT</name>
<comment type="caution">
    <text evidence="2">The sequence shown here is derived from an EMBL/GenBank/DDBJ whole genome shotgun (WGS) entry which is preliminary data.</text>
</comment>
<keyword evidence="1" id="KW-1133">Transmembrane helix</keyword>
<dbReference type="PATRIC" id="fig|1454001.3.peg.3164"/>
<keyword evidence="3" id="KW-1185">Reference proteome</keyword>
<dbReference type="InterPro" id="IPR052894">
    <property type="entry name" value="AsmA-related"/>
</dbReference>
<dbReference type="AlphaFoldDB" id="A0A011NLT7"/>
<evidence type="ECO:0000256" key="1">
    <source>
        <dbReference type="SAM" id="Phobius"/>
    </source>
</evidence>
<evidence type="ECO:0000313" key="2">
    <source>
        <dbReference type="EMBL" id="EXI65597.1"/>
    </source>
</evidence>
<protein>
    <recommendedName>
        <fullName evidence="4">DUF748 domain-containing protein</fullName>
    </recommendedName>
</protein>
<dbReference type="GO" id="GO:0090313">
    <property type="term" value="P:regulation of protein targeting to membrane"/>
    <property type="evidence" value="ECO:0007669"/>
    <property type="project" value="TreeGrafter"/>
</dbReference>
<keyword evidence="1" id="KW-0472">Membrane</keyword>
<dbReference type="InterPro" id="IPR008023">
    <property type="entry name" value="DUF748"/>
</dbReference>
<dbReference type="GO" id="GO:0005886">
    <property type="term" value="C:plasma membrane"/>
    <property type="evidence" value="ECO:0007669"/>
    <property type="project" value="TreeGrafter"/>
</dbReference>
<gene>
    <name evidence="2" type="ORF">AW08_03117</name>
</gene>
<proteinExistence type="predicted"/>
<sequence length="1125" mass="121001">MTEDTSPNTATASLRMKKYGLRIALALLLIGVLGFLVVPPLVKWLLVDQLAAALHRPVSIEGLRINPYTLSLQVDGLAIQEKGGGDKVAGFEQLFVNLESSSLFRLGPVISELKLVGPELSLVRLPDGRFNVSDLIDEFMARPASTEPTPRFSVNNIQITGGKVDFDDRMLGEKQQLSELNVSLPFVSSLPNSVEIFVEPAFSASLNGAPVAVQGRSKPFSATQESELAVELREVHIAPYLDYLPLRLPIQLVSGAVDGELKLVFHRGEDDHPSLSLSGSATLRDLSVKDTAGAPLLSLKQLHVVLSRIDPLQRVFAIERVALDAPEIHARVSPQGTINWIDFFNQELAARSPPAAAAATAAEQPAAPVSWSLDEGRVSGGALRWLDESHGKPFNASIEGLDLGIRELDGKGASPAKFELAMRFQGEPWIKGGTLSVTGGQLDLGKRRVLIDELKSRGTQLLLRRAADGSIAFVQPPVLRAVAAARKDPGAAWEITVARNHAEEIGLRFEDAAVSPPATHTVEGLRFDGENLSTVAGSTARLKTSFRLNRKGEVELAGSVRALPLDADLKLAVRTLELLPLQPYVTEHLNVELTRGLLSADGALQLRQTGSGRVDPAALAGGFSGELTVGDFQAVDKINSADLVKWKSLHLGRIELRLQPDSLAVGEVALSDFFARVIISREGKLNLLQILREDGKAQPAAPAAPPVVAGEGKALAPVGGAAKPRMPINIARITLQGGDVRFSDNFIKPNYSAHLKKIGGTISGLSSAADSSAKLDLRGSYDNIAPLTVSGQLNPLSPDPRLDLQADVKGIEMTSLSPYSGKYAGYAIEKGKMSLFVKYRIENRQLTAENRVFLDQLTFGEPVASPDATKLPVTLAVALLKNRNGEIDINLPISGSLDDPQFSIGGLIVRVIVNVLMKAVTSPFALLGSVFGGGEELSTIDFAIGEARLTAEAEKRLDTLGKALIDRPALRLEIEGRADPQSDPEGLKRDRLQSKVRALKRQDLTNKGIESGSLESVEVDAKEYPALLERVYRAEKFPKPRNVIGMVKGLPVDEMEKLILANTVADEEELRDLADRRAKAVLDGLLAREVPSERLFLLPVKLVAADGKADVAAQARESRVALSLK</sequence>
<dbReference type="Gene3D" id="3.30.1330.60">
    <property type="entry name" value="OmpA-like domain"/>
    <property type="match status" value="1"/>
</dbReference>
<dbReference type="PANTHER" id="PTHR30441">
    <property type="entry name" value="DUF748 DOMAIN-CONTAINING PROTEIN"/>
    <property type="match status" value="1"/>
</dbReference>
<dbReference type="PANTHER" id="PTHR30441:SF8">
    <property type="entry name" value="DUF748 DOMAIN-CONTAINING PROTEIN"/>
    <property type="match status" value="1"/>
</dbReference>
<dbReference type="EMBL" id="JFAX01000021">
    <property type="protein sequence ID" value="EXI65597.1"/>
    <property type="molecule type" value="Genomic_DNA"/>
</dbReference>
<keyword evidence="1" id="KW-0812">Transmembrane</keyword>
<accession>A0A011NLT7</accession>
<organism evidence="2 3">
    <name type="scientific">Candidatus Accumulibacter adjunctus</name>
    <dbReference type="NCBI Taxonomy" id="1454001"/>
    <lineage>
        <taxon>Bacteria</taxon>
        <taxon>Pseudomonadati</taxon>
        <taxon>Pseudomonadota</taxon>
        <taxon>Betaproteobacteria</taxon>
        <taxon>Candidatus Accumulibacter</taxon>
    </lineage>
</organism>
<reference evidence="2" key="1">
    <citation type="submission" date="2014-02" db="EMBL/GenBank/DDBJ databases">
        <title>Expanding our view of genomic diversity in Candidatus Accumulibacter clades.</title>
        <authorList>
            <person name="Skennerton C.T."/>
            <person name="Barr J.J."/>
            <person name="Slater F.R."/>
            <person name="Bond P.L."/>
            <person name="Tyson G.W."/>
        </authorList>
    </citation>
    <scope>NUCLEOTIDE SEQUENCE [LARGE SCALE GENOMIC DNA]</scope>
</reference>
<feature type="transmembrane region" description="Helical" evidence="1">
    <location>
        <begin position="23"/>
        <end position="46"/>
    </location>
</feature>
<dbReference type="InterPro" id="IPR036737">
    <property type="entry name" value="OmpA-like_sf"/>
</dbReference>
<evidence type="ECO:0008006" key="4">
    <source>
        <dbReference type="Google" id="ProtNLM"/>
    </source>
</evidence>
<dbReference type="STRING" id="1454001.AW08_03117"/>
<evidence type="ECO:0000313" key="3">
    <source>
        <dbReference type="Proteomes" id="UP000020218"/>
    </source>
</evidence>
<dbReference type="Proteomes" id="UP000020218">
    <property type="component" value="Unassembled WGS sequence"/>
</dbReference>